<dbReference type="EMBL" id="CP151762">
    <property type="protein sequence ID" value="WZU65252.1"/>
    <property type="molecule type" value="Genomic_DNA"/>
</dbReference>
<gene>
    <name evidence="1" type="ORF">AABB28_08325</name>
</gene>
<keyword evidence="2" id="KW-1185">Reference proteome</keyword>
<dbReference type="GO" id="GO:0005506">
    <property type="term" value="F:iron ion binding"/>
    <property type="evidence" value="ECO:0007669"/>
    <property type="project" value="InterPro"/>
</dbReference>
<dbReference type="GO" id="GO:0016705">
    <property type="term" value="F:oxidoreductase activity, acting on paired donors, with incorporation or reduction of molecular oxygen"/>
    <property type="evidence" value="ECO:0007669"/>
    <property type="project" value="InterPro"/>
</dbReference>
<evidence type="ECO:0008006" key="3">
    <source>
        <dbReference type="Google" id="ProtNLM"/>
    </source>
</evidence>
<name>A0AAN0NGN7_9RHOB</name>
<dbReference type="SUPFAM" id="SSF48264">
    <property type="entry name" value="Cytochrome P450"/>
    <property type="match status" value="1"/>
</dbReference>
<dbReference type="Proteomes" id="UP001451782">
    <property type="component" value="Chromosome"/>
</dbReference>
<dbReference type="GO" id="GO:0004497">
    <property type="term" value="F:monooxygenase activity"/>
    <property type="evidence" value="ECO:0007669"/>
    <property type="project" value="InterPro"/>
</dbReference>
<sequence>MDSPVEVTHPADIARVLGTNAFLPLDYAKLHQQLGAGLGFDVTHILFAIDHIPVCLRGHEHTAARKRIAGLIAKGADGAMSFIRNEMPALIAQLHTAGRHDVMAEFVDPCVSRLICAHAGIEMEIDADTMISRVFSQTIGVAKRKRLNSELGAIRAEIERQQPALNEIEIGDRLALFILGTDALRGTIARSLHFLYEQYHENAVPEILTDYPLTGVPVIGRVQDEVCPFHGQTYAPDTQFKARLDVFENPEHAALRNRFFGYGARLCLGRKLALNLWQHIQENIRDTRPAVSVADFALRKDDLFNVPSVFEIEVAHV</sequence>
<dbReference type="AlphaFoldDB" id="A0AAN0NGN7"/>
<dbReference type="PROSITE" id="PS00086">
    <property type="entry name" value="CYTOCHROME_P450"/>
    <property type="match status" value="1"/>
</dbReference>
<evidence type="ECO:0000313" key="1">
    <source>
        <dbReference type="EMBL" id="WZU65252.1"/>
    </source>
</evidence>
<accession>A0AAN0NGN7</accession>
<dbReference type="RefSeq" id="WP_342071600.1">
    <property type="nucleotide sequence ID" value="NZ_CP151762.1"/>
</dbReference>
<organism evidence="1 2">
    <name type="scientific">Yoonia algicola</name>
    <dbReference type="NCBI Taxonomy" id="3137368"/>
    <lineage>
        <taxon>Bacteria</taxon>
        <taxon>Pseudomonadati</taxon>
        <taxon>Pseudomonadota</taxon>
        <taxon>Alphaproteobacteria</taxon>
        <taxon>Rhodobacterales</taxon>
        <taxon>Paracoccaceae</taxon>
        <taxon>Yoonia</taxon>
    </lineage>
</organism>
<dbReference type="KEGG" id="yag:AABB28_08325"/>
<dbReference type="GO" id="GO:0020037">
    <property type="term" value="F:heme binding"/>
    <property type="evidence" value="ECO:0007669"/>
    <property type="project" value="InterPro"/>
</dbReference>
<dbReference type="InterPro" id="IPR017972">
    <property type="entry name" value="Cyt_P450_CS"/>
</dbReference>
<evidence type="ECO:0000313" key="2">
    <source>
        <dbReference type="Proteomes" id="UP001451782"/>
    </source>
</evidence>
<proteinExistence type="predicted"/>
<dbReference type="InterPro" id="IPR036396">
    <property type="entry name" value="Cyt_P450_sf"/>
</dbReference>
<protein>
    <recommendedName>
        <fullName evidence="3">Cytochrome P450</fullName>
    </recommendedName>
</protein>
<reference evidence="1 2" key="1">
    <citation type="submission" date="2024-04" db="EMBL/GenBank/DDBJ databases">
        <title>Phylogenomic analyses of a clade within the roseobacter group suggest taxonomic reassignments of species of the genera Aestuariivita, Citreicella, Loktanella, Nautella, Pelagibaca, Ruegeria, Thalassobius, Thiobacimonas and Tropicibacter, and the proposal o.</title>
        <authorList>
            <person name="Jeon C.O."/>
        </authorList>
    </citation>
    <scope>NUCLEOTIDE SEQUENCE [LARGE SCALE GENOMIC DNA]</scope>
    <source>
        <strain evidence="1 2">G8-12</strain>
    </source>
</reference>
<dbReference type="Gene3D" id="1.10.630.10">
    <property type="entry name" value="Cytochrome P450"/>
    <property type="match status" value="1"/>
</dbReference>